<accession>A0AAE3GY37</accession>
<proteinExistence type="predicted"/>
<dbReference type="InterPro" id="IPR012296">
    <property type="entry name" value="Nuclease_put_TT1808"/>
</dbReference>
<dbReference type="Pfam" id="PF05685">
    <property type="entry name" value="Uma2"/>
    <property type="match status" value="1"/>
</dbReference>
<keyword evidence="2" id="KW-0255">Endonuclease</keyword>
<dbReference type="PANTHER" id="PTHR34107:SF2">
    <property type="entry name" value="SLL0888 PROTEIN"/>
    <property type="match status" value="1"/>
</dbReference>
<dbReference type="AlphaFoldDB" id="A0AAE3GY37"/>
<gene>
    <name evidence="2" type="ORF">NJ959_26430</name>
</gene>
<dbReference type="PANTHER" id="PTHR34107">
    <property type="entry name" value="SLL0198 PROTEIN-RELATED"/>
    <property type="match status" value="1"/>
</dbReference>
<sequence length="203" mass="23003">MIQTLQQPITFDEFVEWLPETSECRYELHRGVIVEMPKPRGKHSKVSGNLAYDVGTAIRQAKLPYFIPKESIVRSIDGNSGYEPDVIVLDESALIDEPEWESGSIISLGKSIKIIVEVVSTNWRDDYFTKLGEYEALGIQEYWIVDYAALGGRRFIGNPKQPTFTVCQLVDGEYEWQQFRAGECLISPTFPDLSLMVDLVFGA</sequence>
<protein>
    <submittedName>
        <fullName evidence="2">Uma2 family endonuclease</fullName>
    </submittedName>
</protein>
<keyword evidence="2" id="KW-0378">Hydrolase</keyword>
<dbReference type="RefSeq" id="WP_254014703.1">
    <property type="nucleotide sequence ID" value="NZ_JAMZMM010000444.1"/>
</dbReference>
<feature type="domain" description="Putative restriction endonuclease" evidence="1">
    <location>
        <begin position="11"/>
        <end position="197"/>
    </location>
</feature>
<dbReference type="Proteomes" id="UP001204953">
    <property type="component" value="Unassembled WGS sequence"/>
</dbReference>
<dbReference type="CDD" id="cd06260">
    <property type="entry name" value="DUF820-like"/>
    <property type="match status" value="1"/>
</dbReference>
<dbReference type="SUPFAM" id="SSF52980">
    <property type="entry name" value="Restriction endonuclease-like"/>
    <property type="match status" value="1"/>
</dbReference>
<dbReference type="Gene3D" id="3.90.1570.10">
    <property type="entry name" value="tt1808, chain A"/>
    <property type="match status" value="1"/>
</dbReference>
<evidence type="ECO:0000313" key="3">
    <source>
        <dbReference type="Proteomes" id="UP001204953"/>
    </source>
</evidence>
<keyword evidence="3" id="KW-1185">Reference proteome</keyword>
<evidence type="ECO:0000259" key="1">
    <source>
        <dbReference type="Pfam" id="PF05685"/>
    </source>
</evidence>
<dbReference type="InterPro" id="IPR011335">
    <property type="entry name" value="Restrct_endonuc-II-like"/>
</dbReference>
<dbReference type="EMBL" id="JAMZMM010000444">
    <property type="protein sequence ID" value="MCP2731973.1"/>
    <property type="molecule type" value="Genomic_DNA"/>
</dbReference>
<name>A0AAE3GY37_9CYAN</name>
<dbReference type="InterPro" id="IPR008538">
    <property type="entry name" value="Uma2"/>
</dbReference>
<evidence type="ECO:0000313" key="2">
    <source>
        <dbReference type="EMBL" id="MCP2731973.1"/>
    </source>
</evidence>
<keyword evidence="2" id="KW-0540">Nuclease</keyword>
<reference evidence="2" key="1">
    <citation type="submission" date="2022-06" db="EMBL/GenBank/DDBJ databases">
        <title>New cyanobacteria of genus Symplocastrum in benthos of Lake Baikal.</title>
        <authorList>
            <person name="Sorokovikova E."/>
            <person name="Tikhonova I."/>
            <person name="Krasnopeev A."/>
            <person name="Evseev P."/>
            <person name="Gladkikh A."/>
            <person name="Belykh O."/>
        </authorList>
    </citation>
    <scope>NUCLEOTIDE SEQUENCE</scope>
    <source>
        <strain evidence="2">BBK-W-15</strain>
    </source>
</reference>
<comment type="caution">
    <text evidence="2">The sequence shown here is derived from an EMBL/GenBank/DDBJ whole genome shotgun (WGS) entry which is preliminary data.</text>
</comment>
<organism evidence="2 3">
    <name type="scientific">Limnofasciculus baicalensis BBK-W-15</name>
    <dbReference type="NCBI Taxonomy" id="2699891"/>
    <lineage>
        <taxon>Bacteria</taxon>
        <taxon>Bacillati</taxon>
        <taxon>Cyanobacteriota</taxon>
        <taxon>Cyanophyceae</taxon>
        <taxon>Coleofasciculales</taxon>
        <taxon>Coleofasciculaceae</taxon>
        <taxon>Limnofasciculus</taxon>
        <taxon>Limnofasciculus baicalensis</taxon>
    </lineage>
</organism>
<dbReference type="GO" id="GO:0004519">
    <property type="term" value="F:endonuclease activity"/>
    <property type="evidence" value="ECO:0007669"/>
    <property type="project" value="UniProtKB-KW"/>
</dbReference>